<protein>
    <recommendedName>
        <fullName evidence="4">Integral membrane protein</fullName>
    </recommendedName>
</protein>
<feature type="transmembrane region" description="Helical" evidence="1">
    <location>
        <begin position="74"/>
        <end position="95"/>
    </location>
</feature>
<keyword evidence="1" id="KW-0812">Transmembrane</keyword>
<comment type="caution">
    <text evidence="2">The sequence shown here is derived from an EMBL/GenBank/DDBJ whole genome shotgun (WGS) entry which is preliminary data.</text>
</comment>
<gene>
    <name evidence="2" type="ORF">UX85_C0008G0021</name>
</gene>
<accession>A0A0G1RU52</accession>
<evidence type="ECO:0000313" key="2">
    <source>
        <dbReference type="EMBL" id="KKU60647.1"/>
    </source>
</evidence>
<dbReference type="Pfam" id="PF18895">
    <property type="entry name" value="T4SS_pilin"/>
    <property type="match status" value="1"/>
</dbReference>
<evidence type="ECO:0008006" key="4">
    <source>
        <dbReference type="Google" id="ProtNLM"/>
    </source>
</evidence>
<feature type="transmembrane region" description="Helical" evidence="1">
    <location>
        <begin position="30"/>
        <end position="53"/>
    </location>
</feature>
<evidence type="ECO:0000313" key="3">
    <source>
        <dbReference type="Proteomes" id="UP000033860"/>
    </source>
</evidence>
<name>A0A0G1RU52_9BACT</name>
<dbReference type="AlphaFoldDB" id="A0A0G1RU52"/>
<dbReference type="InterPro" id="IPR043993">
    <property type="entry name" value="T4SS_pilin"/>
</dbReference>
<dbReference type="Proteomes" id="UP000033860">
    <property type="component" value="Unassembled WGS sequence"/>
</dbReference>
<sequence length="110" mass="11502">MANVVGQLETSQNPYGKLLEGGLVSFLNNLVTLIITLAGIFTLINFIIAGYQYMSASGDPQRLAAAGNKILQSIIGLVVIAAAFIIAGLVGFVLYGDAASLLSPTLFKLK</sequence>
<keyword evidence="1" id="KW-0472">Membrane</keyword>
<evidence type="ECO:0000256" key="1">
    <source>
        <dbReference type="SAM" id="Phobius"/>
    </source>
</evidence>
<organism evidence="2 3">
    <name type="scientific">Candidatus Beckwithbacteria bacterium GW2011_GWB1_47_15</name>
    <dbReference type="NCBI Taxonomy" id="1618371"/>
    <lineage>
        <taxon>Bacteria</taxon>
        <taxon>Candidatus Beckwithiibacteriota</taxon>
    </lineage>
</organism>
<reference evidence="2 3" key="1">
    <citation type="journal article" date="2015" name="Nature">
        <title>rRNA introns, odd ribosomes, and small enigmatic genomes across a large radiation of phyla.</title>
        <authorList>
            <person name="Brown C.T."/>
            <person name="Hug L.A."/>
            <person name="Thomas B.C."/>
            <person name="Sharon I."/>
            <person name="Castelle C.J."/>
            <person name="Singh A."/>
            <person name="Wilkins M.J."/>
            <person name="Williams K.H."/>
            <person name="Banfield J.F."/>
        </authorList>
    </citation>
    <scope>NUCLEOTIDE SEQUENCE [LARGE SCALE GENOMIC DNA]</scope>
</reference>
<proteinExistence type="predicted"/>
<dbReference type="EMBL" id="LCNT01000008">
    <property type="protein sequence ID" value="KKU60647.1"/>
    <property type="molecule type" value="Genomic_DNA"/>
</dbReference>
<keyword evidence="1" id="KW-1133">Transmembrane helix</keyword>